<sequence>MFDPSSFNEIPTVIIIKGLHNEKLNDQIKKLQKKTVDYEFDVKIKNNVTWIKTTFKGILPYKWLDGIVSKYKNDKREFSLIMAYYDLGMDIYDVHFIKINKDHKIKMHIQETGIEYTNNQEAQQKAEDNFENSPPVGDFLTFLKKYDLLTNYMSFT</sequence>
<gene>
    <name evidence="1" type="ORF">LCMAC102_02110</name>
</gene>
<protein>
    <submittedName>
        <fullName evidence="1">Uncharacterized protein</fullName>
    </submittedName>
</protein>
<accession>A0A481YV93</accession>
<name>A0A481YV93_9VIRU</name>
<reference evidence="1" key="1">
    <citation type="journal article" date="2019" name="MBio">
        <title>Virus Genomes from Deep Sea Sediments Expand the Ocean Megavirome and Support Independent Origins of Viral Gigantism.</title>
        <authorList>
            <person name="Backstrom D."/>
            <person name="Yutin N."/>
            <person name="Jorgensen S.L."/>
            <person name="Dharamshi J."/>
            <person name="Homa F."/>
            <person name="Zaremba-Niedwiedzka K."/>
            <person name="Spang A."/>
            <person name="Wolf Y.I."/>
            <person name="Koonin E.V."/>
            <person name="Ettema T.J."/>
        </authorList>
    </citation>
    <scope>NUCLEOTIDE SEQUENCE</scope>
</reference>
<organism evidence="1">
    <name type="scientific">Marseillevirus LCMAC102</name>
    <dbReference type="NCBI Taxonomy" id="2506603"/>
    <lineage>
        <taxon>Viruses</taxon>
        <taxon>Varidnaviria</taxon>
        <taxon>Bamfordvirae</taxon>
        <taxon>Nucleocytoviricota</taxon>
        <taxon>Megaviricetes</taxon>
        <taxon>Pimascovirales</taxon>
        <taxon>Pimascovirales incertae sedis</taxon>
        <taxon>Marseilleviridae</taxon>
    </lineage>
</organism>
<dbReference type="EMBL" id="MK500334">
    <property type="protein sequence ID" value="QBK86416.1"/>
    <property type="molecule type" value="Genomic_DNA"/>
</dbReference>
<proteinExistence type="predicted"/>
<evidence type="ECO:0000313" key="1">
    <source>
        <dbReference type="EMBL" id="QBK86416.1"/>
    </source>
</evidence>